<keyword evidence="2" id="KW-1185">Reference proteome</keyword>
<evidence type="ECO:0000313" key="2">
    <source>
        <dbReference type="Proteomes" id="UP000444316"/>
    </source>
</evidence>
<dbReference type="Proteomes" id="UP000444316">
    <property type="component" value="Unassembled WGS sequence"/>
</dbReference>
<protein>
    <recommendedName>
        <fullName evidence="3">DUF1795 domain-containing protein</fullName>
    </recommendedName>
</protein>
<comment type="caution">
    <text evidence="1">The sequence shown here is derived from an EMBL/GenBank/DDBJ whole genome shotgun (WGS) entry which is preliminary data.</text>
</comment>
<evidence type="ECO:0008006" key="3">
    <source>
        <dbReference type="Google" id="ProtNLM"/>
    </source>
</evidence>
<proteinExistence type="predicted"/>
<gene>
    <name evidence="1" type="ORF">GTP23_17105</name>
</gene>
<dbReference type="EMBL" id="WWCL01000004">
    <property type="protein sequence ID" value="MYN46763.1"/>
    <property type="molecule type" value="Genomic_DNA"/>
</dbReference>
<name>A0A845I0F1_9BURK</name>
<organism evidence="1 2">
    <name type="scientific">Duganella fentianensis</name>
    <dbReference type="NCBI Taxonomy" id="2692177"/>
    <lineage>
        <taxon>Bacteria</taxon>
        <taxon>Pseudomonadati</taxon>
        <taxon>Pseudomonadota</taxon>
        <taxon>Betaproteobacteria</taxon>
        <taxon>Burkholderiales</taxon>
        <taxon>Oxalobacteraceae</taxon>
        <taxon>Telluria group</taxon>
        <taxon>Duganella</taxon>
    </lineage>
</organism>
<reference evidence="1" key="1">
    <citation type="submission" date="2019-12" db="EMBL/GenBank/DDBJ databases">
        <title>Novel species isolated from a subtropical stream in China.</title>
        <authorList>
            <person name="Lu H."/>
        </authorList>
    </citation>
    <scope>NUCLEOTIDE SEQUENCE [LARGE SCALE GENOMIC DNA]</scope>
    <source>
        <strain evidence="1">FT93W</strain>
    </source>
</reference>
<evidence type="ECO:0000313" key="1">
    <source>
        <dbReference type="EMBL" id="MYN46763.1"/>
    </source>
</evidence>
<accession>A0A845I0F1</accession>
<dbReference type="AlphaFoldDB" id="A0A845I0F1"/>
<dbReference type="PROSITE" id="PS51257">
    <property type="entry name" value="PROKAR_LIPOPROTEIN"/>
    <property type="match status" value="1"/>
</dbReference>
<sequence length="168" mass="18198">MYRSALALMLVAALTGCSPKYDWRDYRSKDAPYSILFPGKPASQTRSVTLATLPLEMTMTAVEIDGVVFAVGSARLPDGADAMHALQAMQSALLKNIGATLRSNKDSSTGLQAMLEFEADGSQQGQPARLIGKLVARDQRIYQVIILGRAQNLAAEQIDTYLSSFKLN</sequence>